<name>A0ABZ0B8C9_9SPHN</name>
<dbReference type="InterPro" id="IPR003385">
    <property type="entry name" value="Glyco_hydro_77"/>
</dbReference>
<comment type="catalytic activity">
    <reaction evidence="1 10">
        <text>Transfers a segment of a (1-&gt;4)-alpha-D-glucan to a new position in an acceptor, which may be glucose or a (1-&gt;4)-alpha-D-glucan.</text>
        <dbReference type="EC" id="2.4.1.25"/>
    </reaction>
</comment>
<comment type="similarity">
    <text evidence="2 10">Belongs to the disproportionating enzyme family.</text>
</comment>
<keyword evidence="7 10" id="KW-0119">Carbohydrate metabolism</keyword>
<evidence type="ECO:0000256" key="5">
    <source>
        <dbReference type="ARBA" id="ARBA00022676"/>
    </source>
</evidence>
<dbReference type="PANTHER" id="PTHR32438">
    <property type="entry name" value="4-ALPHA-GLUCANOTRANSFERASE DPE1, CHLOROPLASTIC/AMYLOPLASTIC"/>
    <property type="match status" value="1"/>
</dbReference>
<proteinExistence type="inferred from homology"/>
<keyword evidence="6 10" id="KW-0808">Transferase</keyword>
<dbReference type="Proteomes" id="UP001302249">
    <property type="component" value="Chromosome"/>
</dbReference>
<keyword evidence="5 10" id="KW-0328">Glycosyltransferase</keyword>
<dbReference type="GO" id="GO:0004134">
    <property type="term" value="F:4-alpha-glucanotransferase activity"/>
    <property type="evidence" value="ECO:0007669"/>
    <property type="project" value="UniProtKB-EC"/>
</dbReference>
<dbReference type="SUPFAM" id="SSF51445">
    <property type="entry name" value="(Trans)glycosidases"/>
    <property type="match status" value="1"/>
</dbReference>
<evidence type="ECO:0000256" key="7">
    <source>
        <dbReference type="ARBA" id="ARBA00023277"/>
    </source>
</evidence>
<sequence>MSALHRLAAAVGVQIGWQDATGQPQHVSDEALRRVLTALGHPADSDAAVESSIESRLARNPPPLVAADGGRAILIPGLAGEDSAALEQEDGTVHRVPVERTAEGLRIPPIAAAGYHRLHLGERTITLAVAPDRCLGTADLAPGRRLWGPAVQVPALRAERATDFGDFATLASAARAFAGKGADAVAISPTHALFPADASRFSPYAPSSRLFHNILFGDPLLAGGPVAEAQTGDLIDWHAAMPARLAALRHAFAARDETVASAVAAYRVQRGRDLERHATFDALHAHFFAADGARGWQDWPAAYHDPDSVAVDAFARAHRAEIDFYIFAQWLADTSLGAAQSQARDAGMAVGLIADLAVGMDGGGSHAWSHRGDLLTGLSIGAPPDPLGPEGQDWGITGFAPDALRSTGFAGFIETVRAATRNTGGLRIDHVLGLRRLWVIPHGSRSVEGAYLTYPLDDLLRLIALESHRSRAIVIGEDLGTVPEGLRPKLASRGLMGMRVLWFERDDAGRYRSPRDWEPDAAAMTGTHDTPTVVGWWRGRDIDWRERLGKPAAEVAEDRRQRQDDRGQLWQAFTRAGTADGPAPAPERGVAVADAALAFVGATPATLAIVPMEDVAALVEQPNLPGTTDQHPNWRRRMPEAVDTILARPDVAARLARLDAERRT</sequence>
<evidence type="ECO:0000256" key="6">
    <source>
        <dbReference type="ARBA" id="ARBA00022679"/>
    </source>
</evidence>
<evidence type="ECO:0000256" key="8">
    <source>
        <dbReference type="ARBA" id="ARBA00031423"/>
    </source>
</evidence>
<protein>
    <recommendedName>
        <fullName evidence="4 10">4-alpha-glucanotransferase</fullName>
        <ecNumber evidence="3 10">2.4.1.25</ecNumber>
    </recommendedName>
    <alternativeName>
        <fullName evidence="8 10">Amylomaltase</fullName>
    </alternativeName>
    <alternativeName>
        <fullName evidence="9 10">Disproportionating enzyme</fullName>
    </alternativeName>
</protein>
<dbReference type="RefSeq" id="WP_313915312.1">
    <property type="nucleotide sequence ID" value="NZ_CP135076.1"/>
</dbReference>
<dbReference type="EC" id="2.4.1.25" evidence="3 10"/>
<dbReference type="InterPro" id="IPR017853">
    <property type="entry name" value="GH"/>
</dbReference>
<evidence type="ECO:0000313" key="11">
    <source>
        <dbReference type="EMBL" id="WNO53654.1"/>
    </source>
</evidence>
<reference evidence="11 12" key="1">
    <citation type="submission" date="2023-09" db="EMBL/GenBank/DDBJ databases">
        <authorList>
            <person name="Rey-Velasco X."/>
        </authorList>
    </citation>
    <scope>NUCLEOTIDE SEQUENCE [LARGE SCALE GENOMIC DNA]</scope>
    <source>
        <strain evidence="11 12">W311</strain>
    </source>
</reference>
<evidence type="ECO:0000256" key="10">
    <source>
        <dbReference type="RuleBase" id="RU361207"/>
    </source>
</evidence>
<dbReference type="NCBIfam" id="TIGR00217">
    <property type="entry name" value="malQ"/>
    <property type="match status" value="1"/>
</dbReference>
<evidence type="ECO:0000256" key="4">
    <source>
        <dbReference type="ARBA" id="ARBA00020295"/>
    </source>
</evidence>
<accession>A0ABZ0B8C9</accession>
<evidence type="ECO:0000256" key="3">
    <source>
        <dbReference type="ARBA" id="ARBA00012560"/>
    </source>
</evidence>
<evidence type="ECO:0000256" key="2">
    <source>
        <dbReference type="ARBA" id="ARBA00005684"/>
    </source>
</evidence>
<organism evidence="11 12">
    <name type="scientific">Stakelama saccharophila</name>
    <dbReference type="NCBI Taxonomy" id="3075605"/>
    <lineage>
        <taxon>Bacteria</taxon>
        <taxon>Pseudomonadati</taxon>
        <taxon>Pseudomonadota</taxon>
        <taxon>Alphaproteobacteria</taxon>
        <taxon>Sphingomonadales</taxon>
        <taxon>Sphingomonadaceae</taxon>
        <taxon>Stakelama</taxon>
    </lineage>
</organism>
<dbReference type="Pfam" id="PF02446">
    <property type="entry name" value="Glyco_hydro_77"/>
    <property type="match status" value="1"/>
</dbReference>
<gene>
    <name evidence="11" type="primary">malQ</name>
    <name evidence="11" type="ORF">RPR59_14670</name>
</gene>
<keyword evidence="12" id="KW-1185">Reference proteome</keyword>
<dbReference type="Gene3D" id="3.20.20.80">
    <property type="entry name" value="Glycosidases"/>
    <property type="match status" value="1"/>
</dbReference>
<dbReference type="EMBL" id="CP135076">
    <property type="protein sequence ID" value="WNO53654.1"/>
    <property type="molecule type" value="Genomic_DNA"/>
</dbReference>
<evidence type="ECO:0000256" key="9">
    <source>
        <dbReference type="ARBA" id="ARBA00031501"/>
    </source>
</evidence>
<evidence type="ECO:0000256" key="1">
    <source>
        <dbReference type="ARBA" id="ARBA00000439"/>
    </source>
</evidence>
<evidence type="ECO:0000313" key="12">
    <source>
        <dbReference type="Proteomes" id="UP001302249"/>
    </source>
</evidence>
<dbReference type="PANTHER" id="PTHR32438:SF5">
    <property type="entry name" value="4-ALPHA-GLUCANOTRANSFERASE DPE1, CHLOROPLASTIC_AMYLOPLASTIC"/>
    <property type="match status" value="1"/>
</dbReference>